<reference evidence="8" key="2">
    <citation type="submission" date="2025-08" db="UniProtKB">
        <authorList>
            <consortium name="Ensembl"/>
        </authorList>
    </citation>
    <scope>IDENTIFICATION</scope>
</reference>
<name>A0AAQ4Q2T6_GASAC</name>
<keyword evidence="6" id="KW-0687">Ribonucleoprotein</keyword>
<dbReference type="GO" id="GO:0005762">
    <property type="term" value="C:mitochondrial large ribosomal subunit"/>
    <property type="evidence" value="ECO:0007669"/>
    <property type="project" value="TreeGrafter"/>
</dbReference>
<evidence type="ECO:0000256" key="6">
    <source>
        <dbReference type="ARBA" id="ARBA00023274"/>
    </source>
</evidence>
<dbReference type="InterPro" id="IPR019346">
    <property type="entry name" value="Ribosomal_mL42"/>
</dbReference>
<sequence length="164" mass="19083">MYTHVWFQCDRSPVSVVLCLIPLTGMLRRLQMITVTKPIKCKKRTCHCKIIPIILMRIITSISLGFSNVEIGVTSDGRTIVCHHPTVDVPYELTQPIERPDPLTNSVETHDQILKAHLSKEVLRDKKGPTIEELSKMFFTTKHRWYPVGQYHQRRRKKNPPEDR</sequence>
<keyword evidence="3" id="KW-0809">Transit peptide</keyword>
<dbReference type="PANTHER" id="PTHR13450">
    <property type="entry name" value="MITOCHONDRIAL 39S RIBOSOMAL PROTEIN L42"/>
    <property type="match status" value="1"/>
</dbReference>
<dbReference type="GeneTree" id="ENSGT00940000165713"/>
<organism evidence="8 9">
    <name type="scientific">Gasterosteus aculeatus aculeatus</name>
    <name type="common">three-spined stickleback</name>
    <dbReference type="NCBI Taxonomy" id="481459"/>
    <lineage>
        <taxon>Eukaryota</taxon>
        <taxon>Metazoa</taxon>
        <taxon>Chordata</taxon>
        <taxon>Craniata</taxon>
        <taxon>Vertebrata</taxon>
        <taxon>Euteleostomi</taxon>
        <taxon>Actinopterygii</taxon>
        <taxon>Neopterygii</taxon>
        <taxon>Teleostei</taxon>
        <taxon>Neoteleostei</taxon>
        <taxon>Acanthomorphata</taxon>
        <taxon>Eupercaria</taxon>
        <taxon>Perciformes</taxon>
        <taxon>Cottioidei</taxon>
        <taxon>Gasterosteales</taxon>
        <taxon>Gasterosteidae</taxon>
        <taxon>Gasterosteus</taxon>
    </lineage>
</organism>
<keyword evidence="9" id="KW-1185">Reference proteome</keyword>
<keyword evidence="4" id="KW-0689">Ribosomal protein</keyword>
<protein>
    <recommendedName>
        <fullName evidence="7">Large ribosomal subunit protein mL42</fullName>
    </recommendedName>
</protein>
<dbReference type="Proteomes" id="UP000007635">
    <property type="component" value="Chromosome IV"/>
</dbReference>
<evidence type="ECO:0000313" key="8">
    <source>
        <dbReference type="Ensembl" id="ENSGACP00000044648.1"/>
    </source>
</evidence>
<evidence type="ECO:0000256" key="4">
    <source>
        <dbReference type="ARBA" id="ARBA00022980"/>
    </source>
</evidence>
<comment type="subcellular location">
    <subcellularLocation>
        <location evidence="1">Mitochondrion</location>
    </subcellularLocation>
</comment>
<evidence type="ECO:0000256" key="3">
    <source>
        <dbReference type="ARBA" id="ARBA00022946"/>
    </source>
</evidence>
<comment type="similarity">
    <text evidence="2">Belongs to the mitochondrion-specific ribosomal protein mL42 family.</text>
</comment>
<dbReference type="Ensembl" id="ENSGACT00000053840.1">
    <property type="protein sequence ID" value="ENSGACP00000044648.1"/>
    <property type="gene ID" value="ENSGACG00000036284.1"/>
</dbReference>
<evidence type="ECO:0000256" key="2">
    <source>
        <dbReference type="ARBA" id="ARBA00005556"/>
    </source>
</evidence>
<dbReference type="Pfam" id="PF10210">
    <property type="entry name" value="MRP-S32"/>
    <property type="match status" value="1"/>
</dbReference>
<proteinExistence type="inferred from homology"/>
<accession>A0AAQ4Q2T6</accession>
<reference evidence="8" key="3">
    <citation type="submission" date="2025-09" db="UniProtKB">
        <authorList>
            <consortium name="Ensembl"/>
        </authorList>
    </citation>
    <scope>IDENTIFICATION</scope>
</reference>
<dbReference type="AlphaFoldDB" id="A0AAQ4Q2T6"/>
<evidence type="ECO:0000256" key="7">
    <source>
        <dbReference type="ARBA" id="ARBA00035189"/>
    </source>
</evidence>
<dbReference type="PANTHER" id="PTHR13450:SF4">
    <property type="entry name" value="LARGE RIBOSOMAL SUBUNIT PROTEIN ML42"/>
    <property type="match status" value="1"/>
</dbReference>
<evidence type="ECO:0000313" key="9">
    <source>
        <dbReference type="Proteomes" id="UP000007635"/>
    </source>
</evidence>
<keyword evidence="5" id="KW-0496">Mitochondrion</keyword>
<evidence type="ECO:0000256" key="1">
    <source>
        <dbReference type="ARBA" id="ARBA00004173"/>
    </source>
</evidence>
<reference evidence="8 9" key="1">
    <citation type="journal article" date="2021" name="G3 (Bethesda)">
        <title>Improved contiguity of the threespine stickleback genome using long-read sequencing.</title>
        <authorList>
            <person name="Nath S."/>
            <person name="Shaw D.E."/>
            <person name="White M.A."/>
        </authorList>
    </citation>
    <scope>NUCLEOTIDE SEQUENCE [LARGE SCALE GENOMIC DNA]</scope>
    <source>
        <strain evidence="8 9">Lake Benthic</strain>
    </source>
</reference>
<evidence type="ECO:0000256" key="5">
    <source>
        <dbReference type="ARBA" id="ARBA00023128"/>
    </source>
</evidence>